<evidence type="ECO:0000313" key="9">
    <source>
        <dbReference type="Proteomes" id="UP000289411"/>
    </source>
</evidence>
<dbReference type="Gene3D" id="3.40.50.720">
    <property type="entry name" value="NAD(P)-binding Rossmann-like Domain"/>
    <property type="match status" value="2"/>
</dbReference>
<dbReference type="AlphaFoldDB" id="A0A4V1RJ00"/>
<gene>
    <name evidence="8" type="ORF">D3272_06545</name>
</gene>
<evidence type="ECO:0000256" key="2">
    <source>
        <dbReference type="ARBA" id="ARBA00022605"/>
    </source>
</evidence>
<evidence type="ECO:0000313" key="8">
    <source>
        <dbReference type="EMBL" id="RYB06401.1"/>
    </source>
</evidence>
<feature type="domain" description="D-isomer specific 2-hydroxyacid dehydrogenase catalytic" evidence="6">
    <location>
        <begin position="26"/>
        <end position="317"/>
    </location>
</feature>
<dbReference type="OrthoDB" id="9793626at2"/>
<feature type="domain" description="D-isomer specific 2-hydroxyacid dehydrogenase NAD-binding" evidence="7">
    <location>
        <begin position="119"/>
        <end position="291"/>
    </location>
</feature>
<dbReference type="InterPro" id="IPR050857">
    <property type="entry name" value="D-2-hydroxyacid_DH"/>
</dbReference>
<dbReference type="Proteomes" id="UP000289411">
    <property type="component" value="Unassembled WGS sequence"/>
</dbReference>
<comment type="caution">
    <text evidence="8">The sequence shown here is derived from an EMBL/GenBank/DDBJ whole genome shotgun (WGS) entry which is preliminary data.</text>
</comment>
<keyword evidence="3 5" id="KW-0560">Oxidoreductase</keyword>
<dbReference type="PANTHER" id="PTHR42789:SF1">
    <property type="entry name" value="D-ISOMER SPECIFIC 2-HYDROXYACID DEHYDROGENASE FAMILY PROTEIN (AFU_ORTHOLOGUE AFUA_6G10090)"/>
    <property type="match status" value="1"/>
</dbReference>
<evidence type="ECO:0000256" key="1">
    <source>
        <dbReference type="ARBA" id="ARBA00005854"/>
    </source>
</evidence>
<keyword evidence="9" id="KW-1185">Reference proteome</keyword>
<dbReference type="InterPro" id="IPR006140">
    <property type="entry name" value="D-isomer_DH_NAD-bd"/>
</dbReference>
<dbReference type="InterPro" id="IPR006139">
    <property type="entry name" value="D-isomer_2_OHA_DH_cat_dom"/>
</dbReference>
<protein>
    <submittedName>
        <fullName evidence="8">D-2-hydroxyacid dehydrogenase family protein</fullName>
    </submittedName>
</protein>
<dbReference type="FunFam" id="3.40.50.720:FF:000203">
    <property type="entry name" value="D-3-phosphoglycerate dehydrogenase (SerA)"/>
    <property type="match status" value="1"/>
</dbReference>
<organism evidence="8 9">
    <name type="scientific">Lichenibacterium ramalinae</name>
    <dbReference type="NCBI Taxonomy" id="2316527"/>
    <lineage>
        <taxon>Bacteria</taxon>
        <taxon>Pseudomonadati</taxon>
        <taxon>Pseudomonadota</taxon>
        <taxon>Alphaproteobacteria</taxon>
        <taxon>Hyphomicrobiales</taxon>
        <taxon>Lichenihabitantaceae</taxon>
        <taxon>Lichenibacterium</taxon>
    </lineage>
</organism>
<dbReference type="EMBL" id="QYBC01000004">
    <property type="protein sequence ID" value="RYB06401.1"/>
    <property type="molecule type" value="Genomic_DNA"/>
</dbReference>
<evidence type="ECO:0000259" key="6">
    <source>
        <dbReference type="Pfam" id="PF00389"/>
    </source>
</evidence>
<evidence type="ECO:0000259" key="7">
    <source>
        <dbReference type="Pfam" id="PF02826"/>
    </source>
</evidence>
<dbReference type="InterPro" id="IPR029752">
    <property type="entry name" value="D-isomer_DH_CS1"/>
</dbReference>
<dbReference type="CDD" id="cd12169">
    <property type="entry name" value="PGDH_like_1"/>
    <property type="match status" value="1"/>
</dbReference>
<proteinExistence type="inferred from homology"/>
<dbReference type="SUPFAM" id="SSF51735">
    <property type="entry name" value="NAD(P)-binding Rossmann-fold domains"/>
    <property type="match status" value="1"/>
</dbReference>
<dbReference type="SUPFAM" id="SSF52283">
    <property type="entry name" value="Formate/glycerate dehydrogenase catalytic domain-like"/>
    <property type="match status" value="1"/>
</dbReference>
<evidence type="ECO:0000256" key="5">
    <source>
        <dbReference type="RuleBase" id="RU003719"/>
    </source>
</evidence>
<dbReference type="PANTHER" id="PTHR42789">
    <property type="entry name" value="D-ISOMER SPECIFIC 2-HYDROXYACID DEHYDROGENASE FAMILY PROTEIN (AFU_ORTHOLOGUE AFUA_6G10090)"/>
    <property type="match status" value="1"/>
</dbReference>
<reference evidence="8 9" key="2">
    <citation type="submission" date="2019-02" db="EMBL/GenBank/DDBJ databases">
        <title>'Lichenibacterium ramalinii' gen. nov. sp. nov., 'Lichenibacterium minor' gen. nov. sp. nov.</title>
        <authorList>
            <person name="Pankratov T."/>
        </authorList>
    </citation>
    <scope>NUCLEOTIDE SEQUENCE [LARGE SCALE GENOMIC DNA]</scope>
    <source>
        <strain evidence="8 9">RmlP001</strain>
    </source>
</reference>
<keyword evidence="2" id="KW-0028">Amino-acid biosynthesis</keyword>
<dbReference type="InterPro" id="IPR036291">
    <property type="entry name" value="NAD(P)-bd_dom_sf"/>
</dbReference>
<sequence>MTDHPTPLRIAILDDYQAVARSLADWDDLAGAEVVAFHDHVEDRAALAARLAPFDVLVLIRERTPLDAALVAALPRLKLVVTMGLWNAAIDVAACRARGIPVCGTAGGDPDATPALTWGLVLGSTRGIVRQAASVRAGAWQVGLGTDLKGRTLAVLGLGKIGRRVAEFGRVFGMRVIAWSQNLAAEDAAAVGVERVDKDALFREADVLTVHLKLGERTRGLVGARELALMKPSAHLVNTSRGPIVDEAALIAALSAGRLAGAGLDVFETEPLPLDHPFRTLPNVLATPHIGYVSQATYAAAFPQMVEAVAAWRAGTPVRVLEG</sequence>
<dbReference type="PROSITE" id="PS00065">
    <property type="entry name" value="D_2_HYDROXYACID_DH_1"/>
    <property type="match status" value="1"/>
</dbReference>
<accession>A0A4V1RJ00</accession>
<evidence type="ECO:0000256" key="4">
    <source>
        <dbReference type="ARBA" id="ARBA00023027"/>
    </source>
</evidence>
<name>A0A4V1RJ00_9HYPH</name>
<keyword evidence="4" id="KW-0520">NAD</keyword>
<dbReference type="GO" id="GO:0016616">
    <property type="term" value="F:oxidoreductase activity, acting on the CH-OH group of donors, NAD or NADP as acceptor"/>
    <property type="evidence" value="ECO:0007669"/>
    <property type="project" value="InterPro"/>
</dbReference>
<comment type="similarity">
    <text evidence="1 5">Belongs to the D-isomer specific 2-hydroxyacid dehydrogenase family.</text>
</comment>
<dbReference type="GO" id="GO:0051287">
    <property type="term" value="F:NAD binding"/>
    <property type="evidence" value="ECO:0007669"/>
    <property type="project" value="InterPro"/>
</dbReference>
<dbReference type="Pfam" id="PF00389">
    <property type="entry name" value="2-Hacid_dh"/>
    <property type="match status" value="1"/>
</dbReference>
<dbReference type="Pfam" id="PF02826">
    <property type="entry name" value="2-Hacid_dh_C"/>
    <property type="match status" value="1"/>
</dbReference>
<evidence type="ECO:0000256" key="3">
    <source>
        <dbReference type="ARBA" id="ARBA00023002"/>
    </source>
</evidence>
<dbReference type="GO" id="GO:0008652">
    <property type="term" value="P:amino acid biosynthetic process"/>
    <property type="evidence" value="ECO:0007669"/>
    <property type="project" value="UniProtKB-KW"/>
</dbReference>
<dbReference type="RefSeq" id="WP_129218337.1">
    <property type="nucleotide sequence ID" value="NZ_QYBC01000004.1"/>
</dbReference>
<reference evidence="8 9" key="1">
    <citation type="submission" date="2018-09" db="EMBL/GenBank/DDBJ databases">
        <authorList>
            <person name="Grouzdev D.S."/>
            <person name="Krutkina M.S."/>
        </authorList>
    </citation>
    <scope>NUCLEOTIDE SEQUENCE [LARGE SCALE GENOMIC DNA]</scope>
    <source>
        <strain evidence="8 9">RmlP001</strain>
    </source>
</reference>